<evidence type="ECO:0000313" key="2">
    <source>
        <dbReference type="EMBL" id="OGM51033.1"/>
    </source>
</evidence>
<dbReference type="AlphaFoldDB" id="A0A1F8AH11"/>
<dbReference type="InterPro" id="IPR011042">
    <property type="entry name" value="6-blade_b-propeller_TolB-like"/>
</dbReference>
<dbReference type="SUPFAM" id="SSF63829">
    <property type="entry name" value="Calcium-dependent phosphotriesterase"/>
    <property type="match status" value="1"/>
</dbReference>
<dbReference type="PANTHER" id="PTHR47064">
    <property type="entry name" value="PUTATIVE (AFU_ORTHOLOGUE AFUA_1G08990)-RELATED"/>
    <property type="match status" value="1"/>
</dbReference>
<accession>A0A1F8AH11</accession>
<evidence type="ECO:0000313" key="3">
    <source>
        <dbReference type="Proteomes" id="UP000179179"/>
    </source>
</evidence>
<dbReference type="InterPro" id="IPR013658">
    <property type="entry name" value="SGL"/>
</dbReference>
<dbReference type="Gene3D" id="2.120.10.30">
    <property type="entry name" value="TolB, C-terminal domain"/>
    <property type="match status" value="1"/>
</dbReference>
<proteinExistence type="predicted"/>
<dbReference type="Proteomes" id="UP000179179">
    <property type="component" value="Unassembled WGS sequence"/>
</dbReference>
<feature type="domain" description="SMP-30/Gluconolactonase/LRE-like region" evidence="1">
    <location>
        <begin position="110"/>
        <end position="257"/>
    </location>
</feature>
<name>A0A1F8AH11_9EURO</name>
<dbReference type="GeneID" id="34443409"/>
<dbReference type="RefSeq" id="XP_022394750.1">
    <property type="nucleotide sequence ID" value="XM_022527149.1"/>
</dbReference>
<keyword evidence="3" id="KW-1185">Reference proteome</keyword>
<protein>
    <recommendedName>
        <fullName evidence="1">SMP-30/Gluconolactonase/LRE-like region domain-containing protein</fullName>
    </recommendedName>
</protein>
<dbReference type="STRING" id="109264.A0A1F8AH11"/>
<dbReference type="PANTHER" id="PTHR47064:SF2">
    <property type="entry name" value="SMP-30_GLUCONOLACTONASE_LRE-LIKE REGION DOMAIN-CONTAINING PROTEIN-RELATED"/>
    <property type="match status" value="1"/>
</dbReference>
<sequence length="290" mass="31956">MSPTSDLHFQVHDQRFATIIGETPIIELVAENLDYPFAHEAGVFFPGTHTLFCTSNRCVGSDGQQKVHITRVDLSETPAMCEDIRADIPMANGGINYGKDHILFCAQGSMTERSGFYCMSITAPYRTELLKGDFFGRPFNSVNDVVVHSDGSIWFTDPIYGAEQGYRPQPCLPNQVYRWCPDTGSIRAMADGLGKPNGICFSPDERVVYITDTDRVQGDGTVYDHRVSSIYAFDVSTYYGEPFLTNRRLFAMADQGSQTALNVTEGGMCTVAMGTGFMCGPRGGFSWAGF</sequence>
<dbReference type="Pfam" id="PF08450">
    <property type="entry name" value="SGL"/>
    <property type="match status" value="1"/>
</dbReference>
<organism evidence="2 3">
    <name type="scientific">Aspergillus bombycis</name>
    <dbReference type="NCBI Taxonomy" id="109264"/>
    <lineage>
        <taxon>Eukaryota</taxon>
        <taxon>Fungi</taxon>
        <taxon>Dikarya</taxon>
        <taxon>Ascomycota</taxon>
        <taxon>Pezizomycotina</taxon>
        <taxon>Eurotiomycetes</taxon>
        <taxon>Eurotiomycetidae</taxon>
        <taxon>Eurotiales</taxon>
        <taxon>Aspergillaceae</taxon>
        <taxon>Aspergillus</taxon>
    </lineage>
</organism>
<dbReference type="InterPro" id="IPR052988">
    <property type="entry name" value="Oryzine_lactonohydrolase"/>
</dbReference>
<dbReference type="EMBL" id="LYCR01000001">
    <property type="protein sequence ID" value="OGM51033.1"/>
    <property type="molecule type" value="Genomic_DNA"/>
</dbReference>
<gene>
    <name evidence="2" type="ORF">ABOM_000019</name>
</gene>
<evidence type="ECO:0000259" key="1">
    <source>
        <dbReference type="Pfam" id="PF08450"/>
    </source>
</evidence>
<dbReference type="OrthoDB" id="423498at2759"/>
<reference evidence="2 3" key="1">
    <citation type="journal article" date="2016" name="Genome Biol. Evol.">
        <title>Draft genome sequence of an aflatoxigenic Aspergillus species, A. bombycis.</title>
        <authorList>
            <person name="Moore G.G."/>
            <person name="Mack B.M."/>
            <person name="Beltz S.B."/>
            <person name="Gilbert M.K."/>
        </authorList>
    </citation>
    <scope>NUCLEOTIDE SEQUENCE [LARGE SCALE GENOMIC DNA]</scope>
    <source>
        <strain evidence="3">NRRL 26010</strain>
    </source>
</reference>
<comment type="caution">
    <text evidence="2">The sequence shown here is derived from an EMBL/GenBank/DDBJ whole genome shotgun (WGS) entry which is preliminary data.</text>
</comment>